<comment type="catalytic activity">
    <reaction evidence="15">
        <text>1D-myo-inositol hexakisphosphate + H2O = 1D-myo-inositol 1,2,4,5,6-pentakisphosphate + phosphate</text>
        <dbReference type="Rhea" id="RHEA:16989"/>
        <dbReference type="ChEBI" id="CHEBI:15377"/>
        <dbReference type="ChEBI" id="CHEBI:43474"/>
        <dbReference type="ChEBI" id="CHEBI:57798"/>
        <dbReference type="ChEBI" id="CHEBI:58130"/>
        <dbReference type="EC" id="3.1.3.8"/>
    </reaction>
    <physiologicalReaction direction="left-to-right" evidence="15">
        <dbReference type="Rhea" id="RHEA:16990"/>
    </physiologicalReaction>
</comment>
<dbReference type="EC" id="3.1.3.8" evidence="4"/>
<feature type="chain" id="PRO_5026190730" description="Phytase A" evidence="20">
    <location>
        <begin position="18"/>
        <end position="460"/>
    </location>
</feature>
<gene>
    <name evidence="21" type="ORF">AMS68_003341</name>
</gene>
<feature type="disulfide bond" evidence="19">
    <location>
        <begin position="65"/>
        <end position="407"/>
    </location>
</feature>
<comment type="catalytic activity">
    <reaction evidence="12">
        <text>1D-myo-inositol 1,2-bisphosphate + H2O = 1D-myo-inositol 2-phosphate + phosphate</text>
        <dbReference type="Rhea" id="RHEA:77135"/>
        <dbReference type="ChEBI" id="CHEBI:15377"/>
        <dbReference type="ChEBI" id="CHEBI:43474"/>
        <dbReference type="ChEBI" id="CHEBI:84142"/>
        <dbReference type="ChEBI" id="CHEBI:195539"/>
    </reaction>
    <physiologicalReaction direction="left-to-right" evidence="12">
        <dbReference type="Rhea" id="RHEA:77136"/>
    </physiologicalReaction>
</comment>
<evidence type="ECO:0000256" key="11">
    <source>
        <dbReference type="ARBA" id="ARBA00043670"/>
    </source>
</evidence>
<evidence type="ECO:0000313" key="22">
    <source>
        <dbReference type="Proteomes" id="UP000503462"/>
    </source>
</evidence>
<dbReference type="AlphaFoldDB" id="A0A6H0XSW0"/>
<proteinExistence type="inferred from homology"/>
<dbReference type="Pfam" id="PF00328">
    <property type="entry name" value="His_Phos_2"/>
    <property type="match status" value="1"/>
</dbReference>
<evidence type="ECO:0000256" key="18">
    <source>
        <dbReference type="PIRSR" id="PIRSR000894-1"/>
    </source>
</evidence>
<keyword evidence="5" id="KW-0964">Secreted</keyword>
<dbReference type="Proteomes" id="UP000503462">
    <property type="component" value="Chromosome 2"/>
</dbReference>
<name>A0A6H0XSW0_9PEZI</name>
<evidence type="ECO:0000256" key="3">
    <source>
        <dbReference type="ARBA" id="ARBA00011245"/>
    </source>
</evidence>
<feature type="disulfide bond" evidence="19">
    <location>
        <begin position="27"/>
        <end position="36"/>
    </location>
</feature>
<dbReference type="GO" id="GO:0005576">
    <property type="term" value="C:extracellular region"/>
    <property type="evidence" value="ECO:0007669"/>
    <property type="project" value="UniProtKB-SubCell"/>
</dbReference>
<dbReference type="SUPFAM" id="SSF53254">
    <property type="entry name" value="Phosphoglycerate mutase-like"/>
    <property type="match status" value="1"/>
</dbReference>
<dbReference type="CDD" id="cd07061">
    <property type="entry name" value="HP_HAP_like"/>
    <property type="match status" value="1"/>
</dbReference>
<evidence type="ECO:0000256" key="16">
    <source>
        <dbReference type="ARBA" id="ARBA00044106"/>
    </source>
</evidence>
<feature type="disulfide bond" evidence="19">
    <location>
        <begin position="260"/>
        <end position="276"/>
    </location>
</feature>
<dbReference type="InterPro" id="IPR016274">
    <property type="entry name" value="Histidine_acid_Pase_euk"/>
</dbReference>
<dbReference type="EMBL" id="CP051140">
    <property type="protein sequence ID" value="QIW97823.1"/>
    <property type="molecule type" value="Genomic_DNA"/>
</dbReference>
<protein>
    <recommendedName>
        <fullName evidence="16">Phytase A</fullName>
        <ecNumber evidence="4">3.1.3.8</ecNumber>
    </recommendedName>
    <alternativeName>
        <fullName evidence="17">Histidine acid phosphatase phyA</fullName>
    </alternativeName>
    <alternativeName>
        <fullName evidence="10">Myo-inositol hexakisphosphate phosphohydrolase A</fullName>
    </alternativeName>
    <alternativeName>
        <fullName evidence="9">Myo-inositol-hexaphosphate 3-phosphohydrolase A</fullName>
    </alternativeName>
</protein>
<evidence type="ECO:0000256" key="15">
    <source>
        <dbReference type="ARBA" id="ARBA00043788"/>
    </source>
</evidence>
<evidence type="ECO:0000256" key="12">
    <source>
        <dbReference type="ARBA" id="ARBA00043675"/>
    </source>
</evidence>
<feature type="active site" description="Nucleophile" evidence="18">
    <location>
        <position position="76"/>
    </location>
</feature>
<evidence type="ECO:0000256" key="4">
    <source>
        <dbReference type="ARBA" id="ARBA00012632"/>
    </source>
</evidence>
<feature type="disulfide bond" evidence="19">
    <location>
        <begin position="429"/>
        <end position="437"/>
    </location>
</feature>
<dbReference type="PIRSF" id="PIRSF000894">
    <property type="entry name" value="Acid_phosphatase"/>
    <property type="match status" value="1"/>
</dbReference>
<comment type="similarity">
    <text evidence="2">Belongs to the histidine acid phosphatase family.</text>
</comment>
<dbReference type="OrthoDB" id="6509975at2759"/>
<dbReference type="InterPro" id="IPR033379">
    <property type="entry name" value="Acid_Pase_AS"/>
</dbReference>
<dbReference type="PANTHER" id="PTHR20963:SF24">
    <property type="entry name" value="3-PHYTASE B"/>
    <property type="match status" value="1"/>
</dbReference>
<evidence type="ECO:0000256" key="8">
    <source>
        <dbReference type="ARBA" id="ARBA00023180"/>
    </source>
</evidence>
<keyword evidence="22" id="KW-1185">Reference proteome</keyword>
<dbReference type="PANTHER" id="PTHR20963">
    <property type="entry name" value="MULTIPLE INOSITOL POLYPHOSPHATE PHOSPHATASE-RELATED"/>
    <property type="match status" value="1"/>
</dbReference>
<dbReference type="FunFam" id="3.40.50.1240:FF:000027">
    <property type="entry name" value="3-phytase A"/>
    <property type="match status" value="1"/>
</dbReference>
<keyword evidence="6" id="KW-0378">Hydrolase</keyword>
<evidence type="ECO:0000256" key="19">
    <source>
        <dbReference type="PIRSR" id="PIRSR000894-2"/>
    </source>
</evidence>
<evidence type="ECO:0000256" key="7">
    <source>
        <dbReference type="ARBA" id="ARBA00023157"/>
    </source>
</evidence>
<feature type="signal peptide" evidence="20">
    <location>
        <begin position="1"/>
        <end position="17"/>
    </location>
</feature>
<dbReference type="PROSITE" id="PS00616">
    <property type="entry name" value="HIS_ACID_PHOSPHAT_1"/>
    <property type="match status" value="1"/>
</dbReference>
<evidence type="ECO:0000313" key="21">
    <source>
        <dbReference type="EMBL" id="QIW97823.1"/>
    </source>
</evidence>
<evidence type="ECO:0000256" key="9">
    <source>
        <dbReference type="ARBA" id="ARBA00041857"/>
    </source>
</evidence>
<feature type="disulfide bond" evidence="19">
    <location>
        <begin position="208"/>
        <end position="458"/>
    </location>
</feature>
<comment type="subcellular location">
    <subcellularLocation>
        <location evidence="1">Secreted</location>
    </subcellularLocation>
</comment>
<comment type="catalytic activity">
    <reaction evidence="14">
        <text>1D-myo-inositol 1,2,4,5,6-pentakisphosphate + H2O = 1D-myo-inositol 1,2,5,6-tetrakisphosphate + phosphate</text>
        <dbReference type="Rhea" id="RHEA:77115"/>
        <dbReference type="ChEBI" id="CHEBI:15377"/>
        <dbReference type="ChEBI" id="CHEBI:43474"/>
        <dbReference type="ChEBI" id="CHEBI:57798"/>
        <dbReference type="ChEBI" id="CHEBI:195535"/>
    </reaction>
    <physiologicalReaction direction="left-to-right" evidence="14">
        <dbReference type="Rhea" id="RHEA:77116"/>
    </physiologicalReaction>
</comment>
<comment type="catalytic activity">
    <reaction evidence="13">
        <text>1D-myo-inositol 1,2,6-trisphosphate + H2O = 1D-myo-inositol 1,2-bisphosphate + phosphate</text>
        <dbReference type="Rhea" id="RHEA:77131"/>
        <dbReference type="ChEBI" id="CHEBI:15377"/>
        <dbReference type="ChEBI" id="CHEBI:43474"/>
        <dbReference type="ChEBI" id="CHEBI:195537"/>
        <dbReference type="ChEBI" id="CHEBI:195539"/>
    </reaction>
    <physiologicalReaction direction="left-to-right" evidence="13">
        <dbReference type="Rhea" id="RHEA:77132"/>
    </physiologicalReaction>
</comment>
<evidence type="ECO:0000256" key="13">
    <source>
        <dbReference type="ARBA" id="ARBA00043721"/>
    </source>
</evidence>
<evidence type="ECO:0000256" key="6">
    <source>
        <dbReference type="ARBA" id="ARBA00022801"/>
    </source>
</evidence>
<dbReference type="InterPro" id="IPR000560">
    <property type="entry name" value="His_Pase_clade-2"/>
</dbReference>
<dbReference type="GO" id="GO:0016158">
    <property type="term" value="F:inositol hexakisphosphate 3-phosphatase activity"/>
    <property type="evidence" value="ECO:0007669"/>
    <property type="project" value="UniProtKB-EC"/>
</dbReference>
<keyword evidence="8" id="KW-0325">Glycoprotein</keyword>
<accession>A0A6H0XSW0</accession>
<feature type="active site" description="Proton donor" evidence="18">
    <location>
        <position position="356"/>
    </location>
</feature>
<organism evidence="21 22">
    <name type="scientific">Peltaster fructicola</name>
    <dbReference type="NCBI Taxonomy" id="286661"/>
    <lineage>
        <taxon>Eukaryota</taxon>
        <taxon>Fungi</taxon>
        <taxon>Dikarya</taxon>
        <taxon>Ascomycota</taxon>
        <taxon>Pezizomycotina</taxon>
        <taxon>Dothideomycetes</taxon>
        <taxon>Dothideomycetes incertae sedis</taxon>
        <taxon>Peltaster</taxon>
    </lineage>
</organism>
<evidence type="ECO:0000256" key="2">
    <source>
        <dbReference type="ARBA" id="ARBA00005375"/>
    </source>
</evidence>
<evidence type="ECO:0000256" key="10">
    <source>
        <dbReference type="ARBA" id="ARBA00042300"/>
    </source>
</evidence>
<keyword evidence="20" id="KW-0732">Signal</keyword>
<comment type="subunit">
    <text evidence="3">Monomer.</text>
</comment>
<dbReference type="GO" id="GO:0003993">
    <property type="term" value="F:acid phosphatase activity"/>
    <property type="evidence" value="ECO:0007669"/>
    <property type="project" value="TreeGrafter"/>
</dbReference>
<dbReference type="Gene3D" id="3.40.50.1240">
    <property type="entry name" value="Phosphoglycerate mutase-like"/>
    <property type="match status" value="1"/>
</dbReference>
<evidence type="ECO:0000256" key="1">
    <source>
        <dbReference type="ARBA" id="ARBA00004613"/>
    </source>
</evidence>
<keyword evidence="7 19" id="KW-1015">Disulfide bond</keyword>
<evidence type="ECO:0000256" key="20">
    <source>
        <dbReference type="SAM" id="SignalP"/>
    </source>
</evidence>
<evidence type="ECO:0000256" key="5">
    <source>
        <dbReference type="ARBA" id="ARBA00022525"/>
    </source>
</evidence>
<reference evidence="21 22" key="1">
    <citation type="journal article" date="2016" name="Sci. Rep.">
        <title>Peltaster fructicola genome reveals evolution from an invasive phytopathogen to an ectophytic parasite.</title>
        <authorList>
            <person name="Xu C."/>
            <person name="Chen H."/>
            <person name="Gleason M.L."/>
            <person name="Xu J.R."/>
            <person name="Liu H."/>
            <person name="Zhang R."/>
            <person name="Sun G."/>
        </authorList>
    </citation>
    <scope>NUCLEOTIDE SEQUENCE [LARGE SCALE GENOMIC DNA]</scope>
    <source>
        <strain evidence="21 22">LNHT1506</strain>
    </source>
</reference>
<evidence type="ECO:0000256" key="17">
    <source>
        <dbReference type="ARBA" id="ARBA00044262"/>
    </source>
</evidence>
<sequence length="460" mass="50964">MLGALATLGALAVVVNASPLSSRAAGCDTVDQGYQCQPQISHFWGQYSPYFSVPSEISAELPECCEVTFAQVLSRHGARDPTASKTALYNATINKIHSKVKNYTKDYEFIKKYEYTLGADELTLFGEQEMINSGIKFFERYQELSERFVPFVRSSGENRVVESAMNWTQGFHQAKLADRRSRQDSYPYPIVAISEANGSNNTLNHGLCTSFENGSDSKIASSAQAKWQAIFTPPIQARLNANLPGANLSTTEVIYMMDLCPFNTVASPDGTISPFCSLFNETEWHQYNYYNSLNKFYGYSFGNPLGPTQGVGFANELIARLTHEKVEDETSTNHTLDDNPATFPLGRRLYADFSHDSDMVAALSALGIFNGTTLPTNAVVEAPQGNGYSAAWSVPFAARIYIEKMECGDEDDELVRIIVNDRVVPLPQCDSDEFGRCTVDDFIDSLQFARSGGHWDQCFV</sequence>
<evidence type="ECO:0000256" key="14">
    <source>
        <dbReference type="ARBA" id="ARBA00043748"/>
    </source>
</evidence>
<comment type="catalytic activity">
    <reaction evidence="11">
        <text>1D-myo-inositol 1,2,5,6-tetrakisphosphate + H2O = 1D-myo-inositol 1,2,6-trisphosphate + phosphate</text>
        <dbReference type="Rhea" id="RHEA:77119"/>
        <dbReference type="ChEBI" id="CHEBI:15377"/>
        <dbReference type="ChEBI" id="CHEBI:43474"/>
        <dbReference type="ChEBI" id="CHEBI:195535"/>
        <dbReference type="ChEBI" id="CHEBI:195537"/>
    </reaction>
    <physiologicalReaction direction="left-to-right" evidence="11">
        <dbReference type="Rhea" id="RHEA:77120"/>
    </physiologicalReaction>
</comment>
<dbReference type="InterPro" id="IPR029033">
    <property type="entry name" value="His_PPase_superfam"/>
</dbReference>